<evidence type="ECO:0000256" key="1">
    <source>
        <dbReference type="ARBA" id="ARBA00001946"/>
    </source>
</evidence>
<dbReference type="CDD" id="cd18079">
    <property type="entry name" value="S-AdoMet_synt"/>
    <property type="match status" value="1"/>
</dbReference>
<dbReference type="PROSITE" id="PS00377">
    <property type="entry name" value="ADOMET_SYNTHASE_2"/>
    <property type="match status" value="1"/>
</dbReference>
<dbReference type="Pfam" id="PF00438">
    <property type="entry name" value="S-AdoMet_synt_N"/>
    <property type="match status" value="1"/>
</dbReference>
<evidence type="ECO:0000256" key="14">
    <source>
        <dbReference type="RuleBase" id="RU000542"/>
    </source>
</evidence>
<dbReference type="GO" id="GO:0006730">
    <property type="term" value="P:one-carbon metabolic process"/>
    <property type="evidence" value="ECO:0007669"/>
    <property type="project" value="UniProtKB-KW"/>
</dbReference>
<keyword evidence="12 14" id="KW-0630">Potassium</keyword>
<evidence type="ECO:0000256" key="9">
    <source>
        <dbReference type="ARBA" id="ARBA00022741"/>
    </source>
</evidence>
<reference evidence="19 20" key="1">
    <citation type="submission" date="2014-03" db="EMBL/GenBank/DDBJ databases">
        <title>Sequencing and Comparison of Genomes and Transcriptome Profiles of Human Ehrlichiosis Agents.</title>
        <authorList>
            <person name="Lin M."/>
            <person name="Daugherty S.C."/>
            <person name="Nagaraj S."/>
            <person name="Cheng Z."/>
            <person name="Xiong Q."/>
            <person name="Lin F.-Y."/>
            <person name="Sengamalay N."/>
            <person name="Ott S."/>
            <person name="Godinez A."/>
            <person name="Tallon L.J."/>
            <person name="Sadzewicz L."/>
            <person name="Fraser C.M."/>
            <person name="Dunning Hotopp J.C."/>
            <person name="Rikihisa Y."/>
        </authorList>
    </citation>
    <scope>NUCLEOTIDE SEQUENCE [LARGE SCALE GENOMIC DNA]</scope>
    <source>
        <strain evidence="19 20">Oregon</strain>
    </source>
</reference>
<evidence type="ECO:0000256" key="6">
    <source>
        <dbReference type="ARBA" id="ARBA00022563"/>
    </source>
</evidence>
<evidence type="ECO:0000313" key="19">
    <source>
        <dbReference type="EMBL" id="AHX11404.1"/>
    </source>
</evidence>
<organism evidence="19 20">
    <name type="scientific">Neorickettsia helminthoeca str. Oregon</name>
    <dbReference type="NCBI Taxonomy" id="1286528"/>
    <lineage>
        <taxon>Bacteria</taxon>
        <taxon>Pseudomonadati</taxon>
        <taxon>Pseudomonadota</taxon>
        <taxon>Alphaproteobacteria</taxon>
        <taxon>Rickettsiales</taxon>
        <taxon>Anaplasmataceae</taxon>
        <taxon>Neorickettsia</taxon>
    </lineage>
</organism>
<dbReference type="GO" id="GO:0004478">
    <property type="term" value="F:methionine adenosyltransferase activity"/>
    <property type="evidence" value="ECO:0007669"/>
    <property type="project" value="UniProtKB-UniRule"/>
</dbReference>
<name>X5HK02_9RICK</name>
<evidence type="ECO:0000256" key="13">
    <source>
        <dbReference type="NCBIfam" id="TIGR01034"/>
    </source>
</evidence>
<evidence type="ECO:0000313" key="20">
    <source>
        <dbReference type="Proteomes" id="UP000023755"/>
    </source>
</evidence>
<dbReference type="UniPathway" id="UPA00315">
    <property type="reaction ID" value="UER00080"/>
</dbReference>
<dbReference type="InterPro" id="IPR002133">
    <property type="entry name" value="S-AdoMet_synthetase"/>
</dbReference>
<comment type="subunit">
    <text evidence="14">Homotetramer.</text>
</comment>
<dbReference type="PANTHER" id="PTHR11964">
    <property type="entry name" value="S-ADENOSYLMETHIONINE SYNTHETASE"/>
    <property type="match status" value="1"/>
</dbReference>
<dbReference type="GO" id="GO:0006556">
    <property type="term" value="P:S-adenosylmethionine biosynthetic process"/>
    <property type="evidence" value="ECO:0007669"/>
    <property type="project" value="UniProtKB-UniRule"/>
</dbReference>
<dbReference type="GO" id="GO:0046872">
    <property type="term" value="F:metal ion binding"/>
    <property type="evidence" value="ECO:0007669"/>
    <property type="project" value="UniProtKB-KW"/>
</dbReference>
<dbReference type="Pfam" id="PF02773">
    <property type="entry name" value="S-AdoMet_synt_C"/>
    <property type="match status" value="1"/>
</dbReference>
<evidence type="ECO:0000259" key="17">
    <source>
        <dbReference type="Pfam" id="PF02772"/>
    </source>
</evidence>
<dbReference type="STRING" id="1286528.NHE_0460"/>
<dbReference type="GO" id="GO:0005737">
    <property type="term" value="C:cytoplasm"/>
    <property type="evidence" value="ECO:0007669"/>
    <property type="project" value="UniProtKB-SubCell"/>
</dbReference>
<dbReference type="OrthoDB" id="9801686at2"/>
<dbReference type="KEGG" id="nhm:NHE_0460"/>
<dbReference type="InterPro" id="IPR022636">
    <property type="entry name" value="S-AdoMet_synthetase_sfam"/>
</dbReference>
<proteinExistence type="inferred from homology"/>
<comment type="cofactor">
    <cofactor evidence="1">
        <name>Mg(2+)</name>
        <dbReference type="ChEBI" id="CHEBI:18420"/>
    </cofactor>
</comment>
<dbReference type="GO" id="GO:0005524">
    <property type="term" value="F:ATP binding"/>
    <property type="evidence" value="ECO:0007669"/>
    <property type="project" value="UniProtKB-KW"/>
</dbReference>
<dbReference type="Pfam" id="PF02772">
    <property type="entry name" value="S-AdoMet_synt_M"/>
    <property type="match status" value="1"/>
</dbReference>
<keyword evidence="20" id="KW-1185">Reference proteome</keyword>
<evidence type="ECO:0000256" key="5">
    <source>
        <dbReference type="ARBA" id="ARBA00012828"/>
    </source>
</evidence>
<dbReference type="InterPro" id="IPR022630">
    <property type="entry name" value="S-AdoMet_synt_C"/>
</dbReference>
<keyword evidence="9" id="KW-0547">Nucleotide-binding</keyword>
<keyword evidence="8 14" id="KW-0479">Metal-binding</keyword>
<evidence type="ECO:0000256" key="2">
    <source>
        <dbReference type="ARBA" id="ARBA00001958"/>
    </source>
</evidence>
<dbReference type="EMBL" id="CP007481">
    <property type="protein sequence ID" value="AHX11404.1"/>
    <property type="molecule type" value="Genomic_DNA"/>
</dbReference>
<evidence type="ECO:0000256" key="11">
    <source>
        <dbReference type="ARBA" id="ARBA00022842"/>
    </source>
</evidence>
<keyword evidence="10" id="KW-0067">ATP-binding</keyword>
<dbReference type="InterPro" id="IPR022631">
    <property type="entry name" value="ADOMET_SYNTHASE_CS"/>
</dbReference>
<feature type="domain" description="S-adenosylmethionine synthetase central" evidence="17">
    <location>
        <begin position="115"/>
        <end position="225"/>
    </location>
</feature>
<gene>
    <name evidence="19" type="primary">metK</name>
    <name evidence="19" type="ORF">NHE_0460</name>
</gene>
<dbReference type="InterPro" id="IPR022629">
    <property type="entry name" value="S-AdoMet_synt_central"/>
</dbReference>
<comment type="cofactor">
    <cofactor evidence="2">
        <name>K(+)</name>
        <dbReference type="ChEBI" id="CHEBI:29103"/>
    </cofactor>
</comment>
<accession>X5HK02</accession>
<evidence type="ECO:0000256" key="15">
    <source>
        <dbReference type="RuleBase" id="RU004462"/>
    </source>
</evidence>
<sequence>MRFGFRYFTSEAVLPGHPDKIADQISDLILDMYLKKDPCSRTAIEVMVSHKKIIIAGEVYGPRISNAEIEEEVRLFLKHLGYPSYLLDWGSVEIVNLLHEQSSEIATGVRSSAKHGAGDQGIMFGYATDETPVGMPAPLYYARRILQAVVQERLFGPDGKSQVTIEYDHYGNPIGVSNVVVSVQHPESVTLKDLRERILEKIVAVLPSAWNLDPDNIFINPAGSFTKGGPISDCGLTGRKIVVDTYGGMLPNGGGAFSGKDSTKVDRSAAYLARYIAKNIVFSGLAHQCGVQLCYAIGIDRPLTLQVATYGTARCKEGDLLSRIEVNIDSSPRGISELLHLTKPIYLKTASRGHFGNQYDPEDLSFKWEDLDLAPLLSSEIKVLSKVAY</sequence>
<dbReference type="AlphaFoldDB" id="X5HK02"/>
<evidence type="ECO:0000259" key="16">
    <source>
        <dbReference type="Pfam" id="PF00438"/>
    </source>
</evidence>
<comment type="subcellular location">
    <subcellularLocation>
        <location evidence="14">Cytoplasm</location>
    </subcellularLocation>
</comment>
<comment type="similarity">
    <text evidence="4 15">Belongs to the AdoMet synthase family.</text>
</comment>
<keyword evidence="7 19" id="KW-0808">Transferase</keyword>
<dbReference type="NCBIfam" id="TIGR01034">
    <property type="entry name" value="metK"/>
    <property type="match status" value="1"/>
</dbReference>
<evidence type="ECO:0000256" key="12">
    <source>
        <dbReference type="ARBA" id="ARBA00022958"/>
    </source>
</evidence>
<evidence type="ECO:0000256" key="4">
    <source>
        <dbReference type="ARBA" id="ARBA00009685"/>
    </source>
</evidence>
<dbReference type="InterPro" id="IPR022628">
    <property type="entry name" value="S-AdoMet_synt_N"/>
</dbReference>
<dbReference type="PIRSF" id="PIRSF000497">
    <property type="entry name" value="MAT"/>
    <property type="match status" value="1"/>
</dbReference>
<evidence type="ECO:0000256" key="10">
    <source>
        <dbReference type="ARBA" id="ARBA00022840"/>
    </source>
</evidence>
<dbReference type="RefSeq" id="WP_038559441.1">
    <property type="nucleotide sequence ID" value="NZ_CP007481.1"/>
</dbReference>
<dbReference type="Gene3D" id="3.30.300.10">
    <property type="match status" value="3"/>
</dbReference>
<keyword evidence="11 14" id="KW-0460">Magnesium</keyword>
<evidence type="ECO:0000256" key="8">
    <source>
        <dbReference type="ARBA" id="ARBA00022723"/>
    </source>
</evidence>
<evidence type="ECO:0000256" key="3">
    <source>
        <dbReference type="ARBA" id="ARBA00005224"/>
    </source>
</evidence>
<dbReference type="HOGENOM" id="CLU_041802_1_1_5"/>
<keyword evidence="6" id="KW-0554">One-carbon metabolism</keyword>
<evidence type="ECO:0000259" key="18">
    <source>
        <dbReference type="Pfam" id="PF02773"/>
    </source>
</evidence>
<comment type="pathway">
    <text evidence="3">Amino-acid biosynthesis; S-adenosyl-L-methionine biosynthesis; S-adenosyl-L-methionine from L-methionine: step 1/1.</text>
</comment>
<dbReference type="EC" id="2.5.1.6" evidence="5 13"/>
<evidence type="ECO:0000256" key="7">
    <source>
        <dbReference type="ARBA" id="ARBA00022679"/>
    </source>
</evidence>
<feature type="domain" description="S-adenosylmethionine synthetase N-terminal" evidence="16">
    <location>
        <begin position="7"/>
        <end position="102"/>
    </location>
</feature>
<feature type="domain" description="S-adenosylmethionine synthetase C-terminal" evidence="18">
    <location>
        <begin position="228"/>
        <end position="369"/>
    </location>
</feature>
<dbReference type="SUPFAM" id="SSF55973">
    <property type="entry name" value="S-adenosylmethionine synthetase"/>
    <property type="match status" value="3"/>
</dbReference>
<protein>
    <recommendedName>
        <fullName evidence="5 13">Methionine adenosyltransferase</fullName>
        <ecNumber evidence="5 13">2.5.1.6</ecNumber>
    </recommendedName>
</protein>
<dbReference type="PROSITE" id="PS00376">
    <property type="entry name" value="ADOMET_SYNTHASE_1"/>
    <property type="match status" value="1"/>
</dbReference>
<dbReference type="Proteomes" id="UP000023755">
    <property type="component" value="Chromosome"/>
</dbReference>